<feature type="compositionally biased region" description="Basic and acidic residues" evidence="1">
    <location>
        <begin position="142"/>
        <end position="161"/>
    </location>
</feature>
<dbReference type="InParanoid" id="A0A409X6Z4"/>
<gene>
    <name evidence="3" type="ORF">CVT25_007211</name>
</gene>
<keyword evidence="4" id="KW-1185">Reference proteome</keyword>
<protein>
    <recommendedName>
        <fullName evidence="2">SEP domain-containing protein</fullName>
    </recommendedName>
</protein>
<comment type="caution">
    <text evidence="3">The sequence shown here is derived from an EMBL/GenBank/DDBJ whole genome shotgun (WGS) entry which is preliminary data.</text>
</comment>
<proteinExistence type="predicted"/>
<evidence type="ECO:0000313" key="3">
    <source>
        <dbReference type="EMBL" id="PPQ86553.1"/>
    </source>
</evidence>
<dbReference type="InterPro" id="IPR036241">
    <property type="entry name" value="NSFL1C_SEP_dom_sf"/>
</dbReference>
<organism evidence="3 4">
    <name type="scientific">Psilocybe cyanescens</name>
    <dbReference type="NCBI Taxonomy" id="93625"/>
    <lineage>
        <taxon>Eukaryota</taxon>
        <taxon>Fungi</taxon>
        <taxon>Dikarya</taxon>
        <taxon>Basidiomycota</taxon>
        <taxon>Agaricomycotina</taxon>
        <taxon>Agaricomycetes</taxon>
        <taxon>Agaricomycetidae</taxon>
        <taxon>Agaricales</taxon>
        <taxon>Agaricineae</taxon>
        <taxon>Strophariaceae</taxon>
        <taxon>Psilocybe</taxon>
    </lineage>
</organism>
<reference evidence="3 4" key="1">
    <citation type="journal article" date="2018" name="Evol. Lett.">
        <title>Horizontal gene cluster transfer increased hallucinogenic mushroom diversity.</title>
        <authorList>
            <person name="Reynolds H.T."/>
            <person name="Vijayakumar V."/>
            <person name="Gluck-Thaler E."/>
            <person name="Korotkin H.B."/>
            <person name="Matheny P.B."/>
            <person name="Slot J.C."/>
        </authorList>
    </citation>
    <scope>NUCLEOTIDE SEQUENCE [LARGE SCALE GENOMIC DNA]</scope>
    <source>
        <strain evidence="3 4">2631</strain>
    </source>
</reference>
<feature type="region of interest" description="Disordered" evidence="1">
    <location>
        <begin position="138"/>
        <end position="161"/>
    </location>
</feature>
<dbReference type="Proteomes" id="UP000283269">
    <property type="component" value="Unassembled WGS sequence"/>
</dbReference>
<dbReference type="PROSITE" id="PS51399">
    <property type="entry name" value="SEP"/>
    <property type="match status" value="1"/>
</dbReference>
<evidence type="ECO:0000313" key="4">
    <source>
        <dbReference type="Proteomes" id="UP000283269"/>
    </source>
</evidence>
<accession>A0A409X6Z4</accession>
<evidence type="ECO:0000259" key="2">
    <source>
        <dbReference type="PROSITE" id="PS51399"/>
    </source>
</evidence>
<dbReference type="SUPFAM" id="SSF102848">
    <property type="entry name" value="NSFL1 (p97 ATPase) cofactor p47, SEP domain"/>
    <property type="match status" value="1"/>
</dbReference>
<name>A0A409X6Z4_PSICY</name>
<dbReference type="AlphaFoldDB" id="A0A409X6Z4"/>
<sequence>MIRFQVTWESRHHLPVPSAARLDPAFKVIRSVGDQVRKRCNLIFTSHLRQAVSSAYSSTSITQEQLPAGNLPTPLHQLDQIPSYHPLFSVMGNNPSSQLVDKHRYSEKKEKVLVHASRTTEKTHLGWRPDIKDPLVASSLGDVKERIPEPKPREPTDKEKETPVIRHLIFCRNGFQVYIPPEHNGGSEFAGEVMLYENPSSEKILRELNAGFGPEDFFKVRTGQLIDVRVYSHLSVDLLTSEHEGPPSDSNETGSIGCKNIDIYRYLTGLPWAKEGKEARGSSGNS</sequence>
<dbReference type="InterPro" id="IPR012989">
    <property type="entry name" value="SEP_domain"/>
</dbReference>
<dbReference type="EMBL" id="NHYD01002463">
    <property type="protein sequence ID" value="PPQ86553.1"/>
    <property type="molecule type" value="Genomic_DNA"/>
</dbReference>
<feature type="domain" description="SEP" evidence="2">
    <location>
        <begin position="163"/>
        <end position="239"/>
    </location>
</feature>
<evidence type="ECO:0000256" key="1">
    <source>
        <dbReference type="SAM" id="MobiDB-lite"/>
    </source>
</evidence>